<reference evidence="1 2" key="1">
    <citation type="journal article" date="2014" name="PLoS Genet.">
        <title>Hidden diversity in honey bee gut symbionts detected by single-cell genomics.</title>
        <authorList>
            <person name="Engel P."/>
            <person name="Stepanauskas R."/>
            <person name="Moran N."/>
        </authorList>
    </citation>
    <scope>NUCLEOTIDE SEQUENCE [LARGE SCALE GENOMIC DNA]</scope>
    <source>
        <strain evidence="1 2">SCGC AB-598-J21</strain>
    </source>
</reference>
<dbReference type="AlphaFoldDB" id="A0A074V7S5"/>
<comment type="caution">
    <text evidence="1">The sequence shown here is derived from an EMBL/GenBank/DDBJ whole genome shotgun (WGS) entry which is preliminary data.</text>
</comment>
<protein>
    <submittedName>
        <fullName evidence="1">Uncharacterized protein</fullName>
    </submittedName>
</protein>
<dbReference type="Proteomes" id="UP000027644">
    <property type="component" value="Unassembled WGS sequence"/>
</dbReference>
<dbReference type="EMBL" id="AVQL01000412">
    <property type="protein sequence ID" value="KEQ01488.1"/>
    <property type="molecule type" value="Genomic_DNA"/>
</dbReference>
<proteinExistence type="predicted"/>
<evidence type="ECO:0000313" key="1">
    <source>
        <dbReference type="EMBL" id="KEQ01488.1"/>
    </source>
</evidence>
<name>A0A074V7S5_9NEIS</name>
<evidence type="ECO:0000313" key="2">
    <source>
        <dbReference type="Proteomes" id="UP000027644"/>
    </source>
</evidence>
<gene>
    <name evidence="1" type="ORF">SASC598J21_007360</name>
</gene>
<organism evidence="1 2">
    <name type="scientific">Snodgrassella alvi SCGC AB-598-J21</name>
    <dbReference type="NCBI Taxonomy" id="1385367"/>
    <lineage>
        <taxon>Bacteria</taxon>
        <taxon>Pseudomonadati</taxon>
        <taxon>Pseudomonadota</taxon>
        <taxon>Betaproteobacteria</taxon>
        <taxon>Neisseriales</taxon>
        <taxon>Neisseriaceae</taxon>
        <taxon>Snodgrassella</taxon>
    </lineage>
</organism>
<sequence>MYQPALLCIKQTEFLVGDFTDKFNLSNFEFIYEDYFENS</sequence>
<accession>A0A074V7S5</accession>